<evidence type="ECO:0000313" key="3">
    <source>
        <dbReference type="EMBL" id="MEZ0491718.1"/>
    </source>
</evidence>
<gene>
    <name evidence="3" type="ORF">AB2L28_05650</name>
</gene>
<keyword evidence="4" id="KW-1185">Reference proteome</keyword>
<proteinExistence type="inferred from homology"/>
<protein>
    <submittedName>
        <fullName evidence="3">ROK family protein</fullName>
    </submittedName>
</protein>
<sequence length="324" mass="32655">MLAVDVGGSSLKGAVVTAAGHTLAPSTRPTGTGAAAVEAITRFLLELADQARAMGVRVAGAGVVTPGTVDEGAGNVGYASNLEWRDVPLRDLLSAGTGLPVATGHDVRAAGLAEQLFGAARGIDDFVLIPIGTGVAAALRTSGHGVVGATGAAGELGHIPVVLDGERCPCGQRGCLEVYASGGGVARRYAARTGVPSRAQDVVARLGHDTAADEVWQDALAALSSGLTTLTLLLDPQVIVLGGGFTAAGDALLVPLRQRLTEQLTWRPSPEVRLSQLGTDAGRSGAAVLAMRQQGITPPPELQSATTSAVVEPASGRPALRTHV</sequence>
<feature type="region of interest" description="Disordered" evidence="2">
    <location>
        <begin position="297"/>
        <end position="324"/>
    </location>
</feature>
<dbReference type="SUPFAM" id="SSF53067">
    <property type="entry name" value="Actin-like ATPase domain"/>
    <property type="match status" value="1"/>
</dbReference>
<evidence type="ECO:0000256" key="2">
    <source>
        <dbReference type="SAM" id="MobiDB-lite"/>
    </source>
</evidence>
<dbReference type="Pfam" id="PF00480">
    <property type="entry name" value="ROK"/>
    <property type="match status" value="1"/>
</dbReference>
<comment type="similarity">
    <text evidence="1">Belongs to the ROK (NagC/XylR) family.</text>
</comment>
<evidence type="ECO:0000256" key="1">
    <source>
        <dbReference type="ARBA" id="ARBA00006479"/>
    </source>
</evidence>
<dbReference type="Proteomes" id="UP001566476">
    <property type="component" value="Unassembled WGS sequence"/>
</dbReference>
<organism evidence="3 4">
    <name type="scientific">Kineococcus mangrovi</name>
    <dbReference type="NCBI Taxonomy" id="1660183"/>
    <lineage>
        <taxon>Bacteria</taxon>
        <taxon>Bacillati</taxon>
        <taxon>Actinomycetota</taxon>
        <taxon>Actinomycetes</taxon>
        <taxon>Kineosporiales</taxon>
        <taxon>Kineosporiaceae</taxon>
        <taxon>Kineococcus</taxon>
    </lineage>
</organism>
<dbReference type="InterPro" id="IPR043129">
    <property type="entry name" value="ATPase_NBD"/>
</dbReference>
<name>A0ABV4HZ72_9ACTN</name>
<dbReference type="Gene3D" id="3.30.420.40">
    <property type="match status" value="2"/>
</dbReference>
<dbReference type="EMBL" id="JBGGTQ010000002">
    <property type="protein sequence ID" value="MEZ0491718.1"/>
    <property type="molecule type" value="Genomic_DNA"/>
</dbReference>
<reference evidence="3 4" key="1">
    <citation type="submission" date="2024-07" db="EMBL/GenBank/DDBJ databases">
        <authorList>
            <person name="Thanompreechachai J."/>
            <person name="Duangmal K."/>
        </authorList>
    </citation>
    <scope>NUCLEOTIDE SEQUENCE [LARGE SCALE GENOMIC DNA]</scope>
    <source>
        <strain evidence="3 4">TBRC 1896</strain>
    </source>
</reference>
<dbReference type="InterPro" id="IPR000600">
    <property type="entry name" value="ROK"/>
</dbReference>
<dbReference type="PANTHER" id="PTHR18964">
    <property type="entry name" value="ROK (REPRESSOR, ORF, KINASE) FAMILY"/>
    <property type="match status" value="1"/>
</dbReference>
<comment type="caution">
    <text evidence="3">The sequence shown here is derived from an EMBL/GenBank/DDBJ whole genome shotgun (WGS) entry which is preliminary data.</text>
</comment>
<dbReference type="PANTHER" id="PTHR18964:SF149">
    <property type="entry name" value="BIFUNCTIONAL UDP-N-ACETYLGLUCOSAMINE 2-EPIMERASE_N-ACETYLMANNOSAMINE KINASE"/>
    <property type="match status" value="1"/>
</dbReference>
<accession>A0ABV4HZ72</accession>
<evidence type="ECO:0000313" key="4">
    <source>
        <dbReference type="Proteomes" id="UP001566476"/>
    </source>
</evidence>